<protein>
    <submittedName>
        <fullName evidence="2">Uncharacterized protein</fullName>
    </submittedName>
</protein>
<reference evidence="2" key="2">
    <citation type="submission" date="2016-06" db="EMBL/GenBank/DDBJ databases">
        <title>The genome of a short-lived fish provides insights into sex chromosome evolution and the genetic control of aging.</title>
        <authorList>
            <person name="Reichwald K."/>
            <person name="Felder M."/>
            <person name="Petzold A."/>
            <person name="Koch P."/>
            <person name="Groth M."/>
            <person name="Platzer M."/>
        </authorList>
    </citation>
    <scope>NUCLEOTIDE SEQUENCE</scope>
    <source>
        <tissue evidence="2">Brain</tissue>
    </source>
</reference>
<keyword evidence="1" id="KW-1133">Transmembrane helix</keyword>
<organism evidence="2">
    <name type="scientific">Iconisemion striatum</name>
    <dbReference type="NCBI Taxonomy" id="60296"/>
    <lineage>
        <taxon>Eukaryota</taxon>
        <taxon>Metazoa</taxon>
        <taxon>Chordata</taxon>
        <taxon>Craniata</taxon>
        <taxon>Vertebrata</taxon>
        <taxon>Euteleostomi</taxon>
        <taxon>Actinopterygii</taxon>
        <taxon>Neopterygii</taxon>
        <taxon>Teleostei</taxon>
        <taxon>Neoteleostei</taxon>
        <taxon>Acanthomorphata</taxon>
        <taxon>Ovalentaria</taxon>
        <taxon>Atherinomorphae</taxon>
        <taxon>Cyprinodontiformes</taxon>
        <taxon>Nothobranchiidae</taxon>
        <taxon>Iconisemion</taxon>
    </lineage>
</organism>
<dbReference type="AlphaFoldDB" id="A0A1A7WHW6"/>
<reference evidence="2" key="1">
    <citation type="submission" date="2016-05" db="EMBL/GenBank/DDBJ databases">
        <authorList>
            <person name="Lavstsen T."/>
            <person name="Jespersen J.S."/>
        </authorList>
    </citation>
    <scope>NUCLEOTIDE SEQUENCE</scope>
    <source>
        <tissue evidence="2">Brain</tissue>
    </source>
</reference>
<keyword evidence="1" id="KW-0472">Membrane</keyword>
<evidence type="ECO:0000256" key="1">
    <source>
        <dbReference type="SAM" id="Phobius"/>
    </source>
</evidence>
<feature type="transmembrane region" description="Helical" evidence="1">
    <location>
        <begin position="61"/>
        <end position="82"/>
    </location>
</feature>
<accession>A0A1A7WHW6</accession>
<proteinExistence type="predicted"/>
<sequence length="85" mass="9639">SRTGLRPTYCPSSSGNSCYILRTTQDVRMTYIPPSPGHKSPVCTTPVTTKTKRGPMPIIQIFWFILSIYYIFYLFAVTSLLCKLI</sequence>
<feature type="non-terminal residue" evidence="2">
    <location>
        <position position="1"/>
    </location>
</feature>
<gene>
    <name evidence="2" type="primary">BX088712.2</name>
</gene>
<keyword evidence="1" id="KW-0812">Transmembrane</keyword>
<name>A0A1A7WHW6_9TELE</name>
<dbReference type="EMBL" id="HADW01004157">
    <property type="protein sequence ID" value="SBP05557.1"/>
    <property type="molecule type" value="Transcribed_RNA"/>
</dbReference>
<evidence type="ECO:0000313" key="2">
    <source>
        <dbReference type="EMBL" id="SBP05557.1"/>
    </source>
</evidence>
<feature type="non-terminal residue" evidence="2">
    <location>
        <position position="85"/>
    </location>
</feature>